<dbReference type="InterPro" id="IPR005467">
    <property type="entry name" value="His_kinase_dom"/>
</dbReference>
<dbReference type="SUPFAM" id="SSF47384">
    <property type="entry name" value="Homodimeric domain of signal transducing histidine kinase"/>
    <property type="match status" value="1"/>
</dbReference>
<evidence type="ECO:0000313" key="7">
    <source>
        <dbReference type="EMBL" id="CED57737.1"/>
    </source>
</evidence>
<keyword evidence="4" id="KW-1133">Transmembrane helix</keyword>
<dbReference type="HOGENOM" id="CLU_011260_3_0_6"/>
<keyword evidence="8" id="KW-1185">Reference proteome</keyword>
<dbReference type="PROSITE" id="PS50109">
    <property type="entry name" value="HIS_KIN"/>
    <property type="match status" value="1"/>
</dbReference>
<dbReference type="Gene3D" id="1.10.287.130">
    <property type="match status" value="1"/>
</dbReference>
<evidence type="ECO:0000256" key="2">
    <source>
        <dbReference type="ARBA" id="ARBA00012438"/>
    </source>
</evidence>
<gene>
    <name evidence="7" type="ORF">AWOD_II_1119</name>
</gene>
<dbReference type="SMART" id="SM00387">
    <property type="entry name" value="HATPase_c"/>
    <property type="match status" value="1"/>
</dbReference>
<dbReference type="Gene3D" id="3.40.190.10">
    <property type="entry name" value="Periplasmic binding protein-like II"/>
    <property type="match status" value="2"/>
</dbReference>
<protein>
    <recommendedName>
        <fullName evidence="2">histidine kinase</fullName>
        <ecNumber evidence="2">2.7.13.3</ecNumber>
    </recommendedName>
</protein>
<dbReference type="Gene3D" id="3.30.565.10">
    <property type="entry name" value="Histidine kinase-like ATPase, C-terminal domain"/>
    <property type="match status" value="1"/>
</dbReference>
<organism evidence="7 8">
    <name type="scientific">Aliivibrio wodanis</name>
    <dbReference type="NCBI Taxonomy" id="80852"/>
    <lineage>
        <taxon>Bacteria</taxon>
        <taxon>Pseudomonadati</taxon>
        <taxon>Pseudomonadota</taxon>
        <taxon>Gammaproteobacteria</taxon>
        <taxon>Vibrionales</taxon>
        <taxon>Vibrionaceae</taxon>
        <taxon>Aliivibrio</taxon>
    </lineage>
</organism>
<dbReference type="CDD" id="cd00082">
    <property type="entry name" value="HisKA"/>
    <property type="match status" value="1"/>
</dbReference>
<dbReference type="Pfam" id="PF00512">
    <property type="entry name" value="HisKA"/>
    <property type="match status" value="1"/>
</dbReference>
<evidence type="ECO:0000256" key="1">
    <source>
        <dbReference type="ARBA" id="ARBA00000085"/>
    </source>
</evidence>
<dbReference type="InterPro" id="IPR004358">
    <property type="entry name" value="Sig_transdc_His_kin-like_C"/>
</dbReference>
<dbReference type="Pfam" id="PF12974">
    <property type="entry name" value="Phosphonate-bd"/>
    <property type="match status" value="1"/>
</dbReference>
<name>A0A090IB56_9GAMM</name>
<dbReference type="AlphaFoldDB" id="A0A090IB56"/>
<dbReference type="PANTHER" id="PTHR43065">
    <property type="entry name" value="SENSOR HISTIDINE KINASE"/>
    <property type="match status" value="1"/>
</dbReference>
<dbReference type="Pfam" id="PF02518">
    <property type="entry name" value="HATPase_c"/>
    <property type="match status" value="1"/>
</dbReference>
<comment type="catalytic activity">
    <reaction evidence="1">
        <text>ATP + protein L-histidine = ADP + protein N-phospho-L-histidine.</text>
        <dbReference type="EC" id="2.7.13.3"/>
    </reaction>
</comment>
<keyword evidence="7" id="KW-0808">Transferase</keyword>
<evidence type="ECO:0000259" key="6">
    <source>
        <dbReference type="PROSITE" id="PS50109"/>
    </source>
</evidence>
<dbReference type="STRING" id="80852.AWOD_II_1119"/>
<evidence type="ECO:0000313" key="8">
    <source>
        <dbReference type="Proteomes" id="UP000032427"/>
    </source>
</evidence>
<dbReference type="PANTHER" id="PTHR43065:SF42">
    <property type="entry name" value="TWO-COMPONENT SENSOR PPRA"/>
    <property type="match status" value="1"/>
</dbReference>
<evidence type="ECO:0000256" key="4">
    <source>
        <dbReference type="SAM" id="Phobius"/>
    </source>
</evidence>
<dbReference type="EC" id="2.7.13.3" evidence="2"/>
<feature type="signal peptide" evidence="5">
    <location>
        <begin position="1"/>
        <end position="27"/>
    </location>
</feature>
<dbReference type="Proteomes" id="UP000032427">
    <property type="component" value="Chromosome 2"/>
</dbReference>
<evidence type="ECO:0000256" key="5">
    <source>
        <dbReference type="SAM" id="SignalP"/>
    </source>
</evidence>
<dbReference type="PRINTS" id="PR00344">
    <property type="entry name" value="BCTRLSENSOR"/>
</dbReference>
<dbReference type="InterPro" id="IPR003661">
    <property type="entry name" value="HisK_dim/P_dom"/>
</dbReference>
<dbReference type="InterPro" id="IPR036890">
    <property type="entry name" value="HATPase_C_sf"/>
</dbReference>
<dbReference type="PATRIC" id="fig|80852.17.peg.3922"/>
<keyword evidence="5" id="KW-0732">Signal</keyword>
<dbReference type="EMBL" id="LN554847">
    <property type="protein sequence ID" value="CED57737.1"/>
    <property type="molecule type" value="Genomic_DNA"/>
</dbReference>
<proteinExistence type="predicted"/>
<reference evidence="8" key="1">
    <citation type="submission" date="2014-09" db="EMBL/GenBank/DDBJ databases">
        <authorList>
            <person name="Hjerde E."/>
        </authorList>
    </citation>
    <scope>NUCLEOTIDE SEQUENCE [LARGE SCALE GENOMIC DNA]</scope>
    <source>
        <strain evidence="8">06/09/139</strain>
    </source>
</reference>
<keyword evidence="3" id="KW-0597">Phosphoprotein</keyword>
<feature type="domain" description="Histidine kinase" evidence="6">
    <location>
        <begin position="380"/>
        <end position="597"/>
    </location>
</feature>
<sequence length="602" mass="67301">MKWHKQGRCFVLLIGIVCALLSNTAVAQTQNVDVGVLATRGALEANHRWQPIMDWLSLNIPDTAFVLHPFTLSEMEQAVENKTVDFVITNPGQAVRLGRQFSLSWLATLNSANGNEQSGTTHAIGSAFVVRKDSSYQSIDSLSGYPLAAVNDNAFGGYLTMRYEINKLGLSQSHYFSNIQFLGFPLDALLYQLRDKHIEGAIVPVCLLERMSQEGLLNKENFRVIHNISPDGFSCATSTPLYPNWSFAKTGRAEKDLAKPITRALLSLPSSHPAAIAANSLGWTPAVSQLSVDKLYQGLDMHPLQKPWWQEAMSWLKRNQQWGWMLFILVIVLNGYHFLLEYRFSQSKRELENTLNSLKEKNTMLEHAQRVAIVGELGSSLAHEINQPLAAIRNYSQGGLLRIKKGKEAQELVPVLEKIEQQVIRADSIIQRLRALINKRVIAKSECDIKDIISDTLLLLDYDFKKKEIQIIQDNEQQSYPYWGDAVGLQQVLLNVLNNAADACLQWEEKEGTLAHKIWIETTMSEQNIKIVIRDNGIGLVDNNQPLSKAFVTTKENGLGLGLAICRDVIEDHNGTFLLQSAQPQGCQVTVTLPITGHNSAH</sequence>
<feature type="transmembrane region" description="Helical" evidence="4">
    <location>
        <begin position="322"/>
        <end position="340"/>
    </location>
</feature>
<feature type="chain" id="PRO_5001857265" description="histidine kinase" evidence="5">
    <location>
        <begin position="28"/>
        <end position="602"/>
    </location>
</feature>
<keyword evidence="4" id="KW-0472">Membrane</keyword>
<dbReference type="SUPFAM" id="SSF53850">
    <property type="entry name" value="Periplasmic binding protein-like II"/>
    <property type="match status" value="1"/>
</dbReference>
<dbReference type="GO" id="GO:0000155">
    <property type="term" value="F:phosphorelay sensor kinase activity"/>
    <property type="evidence" value="ECO:0007669"/>
    <property type="project" value="InterPro"/>
</dbReference>
<dbReference type="SMART" id="SM00388">
    <property type="entry name" value="HisKA"/>
    <property type="match status" value="1"/>
</dbReference>
<dbReference type="InterPro" id="IPR036097">
    <property type="entry name" value="HisK_dim/P_sf"/>
</dbReference>
<dbReference type="SUPFAM" id="SSF55874">
    <property type="entry name" value="ATPase domain of HSP90 chaperone/DNA topoisomerase II/histidine kinase"/>
    <property type="match status" value="1"/>
</dbReference>
<dbReference type="InterPro" id="IPR003594">
    <property type="entry name" value="HATPase_dom"/>
</dbReference>
<dbReference type="KEGG" id="awd:AWOD_II_1119"/>
<accession>A0A090IB56</accession>
<keyword evidence="4" id="KW-0812">Transmembrane</keyword>
<evidence type="ECO:0000256" key="3">
    <source>
        <dbReference type="ARBA" id="ARBA00022553"/>
    </source>
</evidence>